<keyword evidence="6" id="KW-0106">Calcium</keyword>
<dbReference type="InterPro" id="IPR002048">
    <property type="entry name" value="EF_hand_dom"/>
</dbReference>
<dbReference type="GO" id="GO:0110158">
    <property type="term" value="C:calpain complex"/>
    <property type="evidence" value="ECO:0007669"/>
    <property type="project" value="TreeGrafter"/>
</dbReference>
<sequence length="76" mass="8846">GIYKNCDLDHSGTISTTEMRMALKEAGFTVNNKIFQILITRYSELDMTIDFDNFVSCLIRLEMMFISDVHYDLENL</sequence>
<evidence type="ECO:0000256" key="4">
    <source>
        <dbReference type="ARBA" id="ARBA00022723"/>
    </source>
</evidence>
<evidence type="ECO:0000259" key="8">
    <source>
        <dbReference type="PROSITE" id="PS50222"/>
    </source>
</evidence>
<dbReference type="InterPro" id="IPR018247">
    <property type="entry name" value="EF_Hand_1_Ca_BS"/>
</dbReference>
<evidence type="ECO:0000256" key="5">
    <source>
        <dbReference type="ARBA" id="ARBA00022737"/>
    </source>
</evidence>
<comment type="caution">
    <text evidence="9">The sequence shown here is derived from an EMBL/GenBank/DDBJ whole genome shotgun (WGS) entry which is preliminary data.</text>
</comment>
<dbReference type="InterPro" id="IPR011992">
    <property type="entry name" value="EF-hand-dom_pair"/>
</dbReference>
<evidence type="ECO:0000256" key="6">
    <source>
        <dbReference type="ARBA" id="ARBA00022837"/>
    </source>
</evidence>
<evidence type="ECO:0000313" key="9">
    <source>
        <dbReference type="EMBL" id="KPP59737.1"/>
    </source>
</evidence>
<evidence type="ECO:0000256" key="2">
    <source>
        <dbReference type="ARBA" id="ARBA00004496"/>
    </source>
</evidence>
<name>A0A0N8JW23_SCLFO</name>
<accession>A0A0N8JW23</accession>
<feature type="non-terminal residue" evidence="9">
    <location>
        <position position="1"/>
    </location>
</feature>
<dbReference type="Proteomes" id="UP000034805">
    <property type="component" value="Unassembled WGS sequence"/>
</dbReference>
<evidence type="ECO:0000256" key="3">
    <source>
        <dbReference type="ARBA" id="ARBA00022490"/>
    </source>
</evidence>
<organism evidence="9 10">
    <name type="scientific">Scleropages formosus</name>
    <name type="common">Asian bonytongue</name>
    <name type="synonym">Osteoglossum formosum</name>
    <dbReference type="NCBI Taxonomy" id="113540"/>
    <lineage>
        <taxon>Eukaryota</taxon>
        <taxon>Metazoa</taxon>
        <taxon>Chordata</taxon>
        <taxon>Craniata</taxon>
        <taxon>Vertebrata</taxon>
        <taxon>Euteleostomi</taxon>
        <taxon>Actinopterygii</taxon>
        <taxon>Neopterygii</taxon>
        <taxon>Teleostei</taxon>
        <taxon>Osteoglossocephala</taxon>
        <taxon>Osteoglossomorpha</taxon>
        <taxon>Osteoglossiformes</taxon>
        <taxon>Osteoglossidae</taxon>
        <taxon>Scleropages</taxon>
    </lineage>
</organism>
<keyword evidence="4" id="KW-0479">Metal-binding</keyword>
<dbReference type="EMBL" id="JARO02011670">
    <property type="protein sequence ID" value="KPP59737.1"/>
    <property type="molecule type" value="Genomic_DNA"/>
</dbReference>
<dbReference type="Gene3D" id="1.10.238.10">
    <property type="entry name" value="EF-hand"/>
    <property type="match status" value="1"/>
</dbReference>
<keyword evidence="7" id="KW-0472">Membrane</keyword>
<dbReference type="PANTHER" id="PTHR46735">
    <property type="entry name" value="CALPAIN, SMALL SUBUNIT 1 A-RELATED"/>
    <property type="match status" value="1"/>
</dbReference>
<dbReference type="AlphaFoldDB" id="A0A0N8JW23"/>
<dbReference type="SUPFAM" id="SSF47473">
    <property type="entry name" value="EF-hand"/>
    <property type="match status" value="1"/>
</dbReference>
<keyword evidence="3" id="KW-0963">Cytoplasm</keyword>
<comment type="subcellular location">
    <subcellularLocation>
        <location evidence="2">Cytoplasm</location>
    </subcellularLocation>
    <subcellularLocation>
        <location evidence="1">Endomembrane system</location>
    </subcellularLocation>
</comment>
<evidence type="ECO:0000313" key="10">
    <source>
        <dbReference type="Proteomes" id="UP000034805"/>
    </source>
</evidence>
<dbReference type="PANTHER" id="PTHR46735:SF3">
    <property type="entry name" value="CALPAIN SMALL SUBUNIT 1-RELATED"/>
    <property type="match status" value="1"/>
</dbReference>
<keyword evidence="5" id="KW-0677">Repeat</keyword>
<gene>
    <name evidence="9" type="ORF">Z043_122315</name>
</gene>
<dbReference type="PROSITE" id="PS50222">
    <property type="entry name" value="EF_HAND_2"/>
    <property type="match status" value="1"/>
</dbReference>
<dbReference type="GO" id="GO:0005509">
    <property type="term" value="F:calcium ion binding"/>
    <property type="evidence" value="ECO:0007669"/>
    <property type="project" value="InterPro"/>
</dbReference>
<evidence type="ECO:0000256" key="7">
    <source>
        <dbReference type="ARBA" id="ARBA00023136"/>
    </source>
</evidence>
<reference evidence="9 10" key="1">
    <citation type="submission" date="2015-08" db="EMBL/GenBank/DDBJ databases">
        <title>The genome of the Asian arowana (Scleropages formosus).</title>
        <authorList>
            <person name="Tan M.H."/>
            <person name="Gan H.M."/>
            <person name="Croft L.J."/>
            <person name="Austin C.M."/>
        </authorList>
    </citation>
    <scope>NUCLEOTIDE SEQUENCE [LARGE SCALE GENOMIC DNA]</scope>
    <source>
        <strain evidence="9">Aro1</strain>
    </source>
</reference>
<evidence type="ECO:0000256" key="1">
    <source>
        <dbReference type="ARBA" id="ARBA00004308"/>
    </source>
</evidence>
<dbReference type="GO" id="GO:0012505">
    <property type="term" value="C:endomembrane system"/>
    <property type="evidence" value="ECO:0007669"/>
    <property type="project" value="UniProtKB-SubCell"/>
</dbReference>
<dbReference type="PROSITE" id="PS00018">
    <property type="entry name" value="EF_HAND_1"/>
    <property type="match status" value="1"/>
</dbReference>
<proteinExistence type="predicted"/>
<feature type="domain" description="EF-hand" evidence="8">
    <location>
        <begin position="1"/>
        <end position="29"/>
    </location>
</feature>
<protein>
    <recommendedName>
        <fullName evidence="8">EF-hand domain-containing protein</fullName>
    </recommendedName>
</protein>